<proteinExistence type="predicted"/>
<gene>
    <name evidence="1" type="ORF">VEIS1202513_00740</name>
</gene>
<evidence type="ECO:0000313" key="2">
    <source>
        <dbReference type="Proteomes" id="UP000679260"/>
    </source>
</evidence>
<keyword evidence="2" id="KW-1185">Reference proteome</keyword>
<organism evidence="1 2">
    <name type="scientific">Veillonella orientalis</name>
    <dbReference type="NCBI Taxonomy" id="2682455"/>
    <lineage>
        <taxon>Bacteria</taxon>
        <taxon>Bacillati</taxon>
        <taxon>Bacillota</taxon>
        <taxon>Negativicutes</taxon>
        <taxon>Veillonellales</taxon>
        <taxon>Veillonellaceae</taxon>
        <taxon>Veillonella</taxon>
    </lineage>
</organism>
<protein>
    <submittedName>
        <fullName evidence="1">Uncharacterized protein</fullName>
    </submittedName>
</protein>
<name>A0ABN5XS70_9FIRM</name>
<reference evidence="1 2" key="1">
    <citation type="submission" date="2020-01" db="EMBL/GenBank/DDBJ databases">
        <title>Veillonella burapaensis sp. nov., anaerobic, Gram-stain-negative coccus isolated from saliva of a Thai child.</title>
        <authorList>
            <person name="Mashima I."/>
            <person name="Theodorea C."/>
            <person name="Nakazawa F."/>
            <person name="Thaweboon B."/>
            <person name="Thaweboon S."/>
            <person name="Tamai R."/>
            <person name="Kiyoura Y."/>
        </authorList>
    </citation>
    <scope>NUCLEOTIDE SEQUENCE [LARGE SCALE GENOMIC DNA]</scope>
    <source>
        <strain evidence="1 2">S12025-13</strain>
    </source>
</reference>
<dbReference type="EMBL" id="AP022322">
    <property type="protein sequence ID" value="BBU35553.1"/>
    <property type="molecule type" value="Genomic_DNA"/>
</dbReference>
<accession>A0ABN5XS70</accession>
<sequence>MVDPEFGHKIMNGKGDTIVHEVTPEHVPNMHLTPGLFEAFTRTDSLGLPPLPGAESIYDQHRGTYDNHPLAIPYAEQ</sequence>
<dbReference type="Proteomes" id="UP000679260">
    <property type="component" value="Chromosome"/>
</dbReference>
<evidence type="ECO:0000313" key="1">
    <source>
        <dbReference type="EMBL" id="BBU35553.1"/>
    </source>
</evidence>